<comment type="caution">
    <text evidence="1">The sequence shown here is derived from an EMBL/GenBank/DDBJ whole genome shotgun (WGS) entry which is preliminary data.</text>
</comment>
<dbReference type="EMBL" id="BLYL01000008">
    <property type="protein sequence ID" value="GFO94554.1"/>
    <property type="molecule type" value="Genomic_DNA"/>
</dbReference>
<proteinExistence type="predicted"/>
<dbReference type="Gene3D" id="3.40.50.300">
    <property type="entry name" value="P-loop containing nucleotide triphosphate hydrolases"/>
    <property type="match status" value="1"/>
</dbReference>
<dbReference type="RefSeq" id="WP_055224186.1">
    <property type="nucleotide sequence ID" value="NZ_BLYL01000008.1"/>
</dbReference>
<evidence type="ECO:0000313" key="2">
    <source>
        <dbReference type="Proteomes" id="UP000660047"/>
    </source>
</evidence>
<protein>
    <submittedName>
        <fullName evidence="1">Uncharacterized protein</fullName>
    </submittedName>
</protein>
<sequence length="1512" mass="177358">MPLESGGRADKQGNRYEISCITYELLKIVSEENSSVVIEALGDDEIATDILVTDNNGIKIHKQCKARNSSMEYWTVSDLNLRGILQNWKFQLDRDCNRKVSLMSAIGCSHIVDLHLRAINTSENSRDYIDYQIKNSSTEFKKSYYSFCTYMKLDTSNEMDLYKSIDYLKRINIEQMSEYDLNELINQKISFLFTTDRETVRDALTRYIIDGDICGQNITVEVLHKIFDKKGITLSGINSDNMIYPRIKLLNQEYRESFKTLNGGLINRKEFAKCKEFIENETSFVISGGAGYGKSGCTESILNYCEETNIPHLAIKLDRKMPRENSKEWAKKLGLPCTVEYSLHRISLESKAVLIFDQLDSLRWTQSNSAEPLSICIEIIKQIKILNANRKHKIVTVFVCRDFDLKNDNNIKNLFENEDGNSEKWEQVCIGNIDDETVQNIVGEKYIFLDKKLRNILRIPSNLFIWQHLDTDNICKKCNTTYNLIDEWYKQILNNANNLGLEDKNITETLESIISVLDRNGESYIPKAVLNVSQIGLSYLEHSDLVVVNGNKIGFVHQSILDFFISKKMIKDFYINNNIEQIIGDKSKQTPVRRYQVQMFLQYWLEYDSSVFLDAGEEMLKSSEVRYYVKYVFFELLGQVSETDEVIEEYVIKNCMDSTKRNTLIDNVILGRKTYVDILLKNGILEKWFYDDNLKDIVIRLLDSISVDLDVRYVEFIEKHAFVNVEDDERFKQCFYHNIESESDELFELRLKFYNKYPNWIQEFYINVYNLMKQCQIRMIMLITLLLKNHMSSSEKIIYKYEEEFVDVTDKMLVQNGEKILEELIPYIPLEDDIRIKYSSWNGNGLYNKSIERVAVELIKKANVALISKNPDFVWRYYERYMGKNYLVFNEIILHFLSYLPENYSNKVIEYITRDFERRIFDYTSSEKDQLVLARRILEVHISSCDKLRRNEFLNALIKYIPSTGKERYKQRIEYNRRHKDESVYWSFYGEFQYSLLKCIPYNLLDNYCRELVSVLDRKFNGVIYLYNKENGHAGWVKSPVCGKKLGVTQWKQIITNTRIVNRENRKNIQWKEVEGGFIESSLELYARDFQAAVSSNIVDIINMVLSVKKEKIDKIYINSLFYGASMAESINDVDVTVWEKLFSRFPYYENPDIAFPFCEIIRKVELNSWSKNTVRQLFEIASDYEKIIDTAQESSEELLSKSINCASGYAINALANLLSKNNLLLSQSKDLIDRMIKDNNKIVQFSCFPLLYQINYFDRQWAEERMINLFKLDIRMVGVMYSRNYLLQMYNEYPQDVLQIINTCFMSQDKRLIEIGGYAIGELYITKDEFKDTIINIKMMNKNQKNAIVHMAVCYLNVPEYRNKSKEIILRYIRFSDQISYPMWNIFRDNMLDLESDSEFLIEIMKSNVSELLLNSFITYLDSSIGSLKAYGEIIITLCQNCLNRVDGNKDVSYGIVGHVSRLVLALYDETVGCKSETYKKIAEKCLDLWDIMFEKQIGYTRALSLQLMDR</sequence>
<accession>A0AAI9K2H8</accession>
<dbReference type="Proteomes" id="UP000660047">
    <property type="component" value="Unassembled WGS sequence"/>
</dbReference>
<name>A0AAI9K2H8_9FIRM</name>
<reference evidence="1" key="1">
    <citation type="submission" date="2020-06" db="EMBL/GenBank/DDBJ databases">
        <title>Characterization of fructooligosaccharide metabolism and fructooligosaccharide-degrading enzymes in human commensal butyrate producers.</title>
        <authorList>
            <person name="Tanno H."/>
            <person name="Fujii T."/>
            <person name="Hirano K."/>
            <person name="Maeno S."/>
            <person name="Tonozuka T."/>
            <person name="Sakamoto M."/>
            <person name="Ohkuma M."/>
            <person name="Tochio T."/>
            <person name="Endo A."/>
        </authorList>
    </citation>
    <scope>NUCLEOTIDE SEQUENCE</scope>
    <source>
        <strain evidence="1">JCM 31265</strain>
    </source>
</reference>
<evidence type="ECO:0000313" key="1">
    <source>
        <dbReference type="EMBL" id="GFO94554.1"/>
    </source>
</evidence>
<dbReference type="InterPro" id="IPR027417">
    <property type="entry name" value="P-loop_NTPase"/>
</dbReference>
<gene>
    <name evidence="1" type="ORF">COEU31_16000</name>
</gene>
<organism evidence="1 2">
    <name type="scientific">Coprococcus eutactus</name>
    <dbReference type="NCBI Taxonomy" id="33043"/>
    <lineage>
        <taxon>Bacteria</taxon>
        <taxon>Bacillati</taxon>
        <taxon>Bacillota</taxon>
        <taxon>Clostridia</taxon>
        <taxon>Lachnospirales</taxon>
        <taxon>Lachnospiraceae</taxon>
        <taxon>Coprococcus</taxon>
    </lineage>
</organism>